<reference evidence="10 11" key="1">
    <citation type="submission" date="2018-10" db="EMBL/GenBank/DDBJ databases">
        <title>Draft genome sequence of Aquitalea MWU14-2217 isolated from a wild cranberry bog in Provincetown, Massachusetts.</title>
        <authorList>
            <person name="Ebadzadsahrai G."/>
            <person name="Soby S."/>
        </authorList>
    </citation>
    <scope>NUCLEOTIDE SEQUENCE [LARGE SCALE GENOMIC DNA]</scope>
    <source>
        <strain evidence="10 11">MWU14-2217</strain>
    </source>
</reference>
<comment type="catalytic activity">
    <reaction evidence="7">
        <text>L-ornithine + H(+) = putrescine + CO2</text>
        <dbReference type="Rhea" id="RHEA:22964"/>
        <dbReference type="ChEBI" id="CHEBI:15378"/>
        <dbReference type="ChEBI" id="CHEBI:16526"/>
        <dbReference type="ChEBI" id="CHEBI:46911"/>
        <dbReference type="ChEBI" id="CHEBI:326268"/>
        <dbReference type="EC" id="4.1.1.17"/>
    </reaction>
</comment>
<dbReference type="FunFam" id="3.20.20.10:FF:000008">
    <property type="entry name" value="Ornithine decarboxylase"/>
    <property type="match status" value="1"/>
</dbReference>
<organism evidence="10 11">
    <name type="scientific">Aquitalea palustris</name>
    <dbReference type="NCBI Taxonomy" id="2480983"/>
    <lineage>
        <taxon>Bacteria</taxon>
        <taxon>Pseudomonadati</taxon>
        <taxon>Pseudomonadota</taxon>
        <taxon>Betaproteobacteria</taxon>
        <taxon>Neisseriales</taxon>
        <taxon>Chromobacteriaceae</taxon>
        <taxon>Aquitalea</taxon>
    </lineage>
</organism>
<dbReference type="AlphaFoldDB" id="A0A454JGW9"/>
<evidence type="ECO:0000256" key="8">
    <source>
        <dbReference type="PIRSR" id="PIRSR600183-50"/>
    </source>
</evidence>
<comment type="caution">
    <text evidence="10">The sequence shown here is derived from an EMBL/GenBank/DDBJ whole genome shotgun (WGS) entry which is preliminary data.</text>
</comment>
<dbReference type="PROSITE" id="PS00879">
    <property type="entry name" value="ODR_DC_2_2"/>
    <property type="match status" value="1"/>
</dbReference>
<evidence type="ECO:0000259" key="9">
    <source>
        <dbReference type="Pfam" id="PF02784"/>
    </source>
</evidence>
<comment type="similarity">
    <text evidence="2">Belongs to the Orn/Lys/Arg decarboxylase class-II family.</text>
</comment>
<evidence type="ECO:0000256" key="5">
    <source>
        <dbReference type="ARBA" id="ARBA00034115"/>
    </source>
</evidence>
<evidence type="ECO:0000313" key="11">
    <source>
        <dbReference type="Proteomes" id="UP000274139"/>
    </source>
</evidence>
<evidence type="ECO:0000313" key="10">
    <source>
        <dbReference type="EMBL" id="RMC95977.1"/>
    </source>
</evidence>
<keyword evidence="3 8" id="KW-0663">Pyridoxal phosphate</keyword>
<comment type="cofactor">
    <cofactor evidence="1 8">
        <name>pyridoxal 5'-phosphate</name>
        <dbReference type="ChEBI" id="CHEBI:597326"/>
    </cofactor>
</comment>
<dbReference type="InterPro" id="IPR029066">
    <property type="entry name" value="PLP-binding_barrel"/>
</dbReference>
<dbReference type="GO" id="GO:0033387">
    <property type="term" value="P:putrescine biosynthetic process from arginine, via ornithine"/>
    <property type="evidence" value="ECO:0007669"/>
    <property type="project" value="TreeGrafter"/>
</dbReference>
<dbReference type="PRINTS" id="PR01182">
    <property type="entry name" value="ORNDCRBXLASE"/>
</dbReference>
<proteinExistence type="inferred from homology"/>
<protein>
    <recommendedName>
        <fullName evidence="6">ornithine decarboxylase</fullName>
        <ecNumber evidence="6">4.1.1.17</ecNumber>
    </recommendedName>
</protein>
<dbReference type="InterPro" id="IPR009006">
    <property type="entry name" value="Ala_racemase/Decarboxylase_C"/>
</dbReference>
<gene>
    <name evidence="10" type="ORF">EAY64_13025</name>
</gene>
<dbReference type="Gene3D" id="3.20.20.10">
    <property type="entry name" value="Alanine racemase"/>
    <property type="match status" value="1"/>
</dbReference>
<dbReference type="CDD" id="cd00622">
    <property type="entry name" value="PLPDE_III_ODC"/>
    <property type="match status" value="1"/>
</dbReference>
<dbReference type="PANTHER" id="PTHR11482:SF6">
    <property type="entry name" value="ORNITHINE DECARBOXYLASE 1-RELATED"/>
    <property type="match status" value="1"/>
</dbReference>
<dbReference type="OrthoDB" id="9802147at2"/>
<keyword evidence="4" id="KW-0456">Lyase</keyword>
<dbReference type="EC" id="4.1.1.17" evidence="6"/>
<sequence>MTAHPGSQAAYQLLKHTARQTLASTPYTGPLWLLDPALVRQQYLALQQALPRARIHYAVKANPHPAILHTLLALGSDFEIASEQELDSLLELGVDAARILYSNPIKARRAIRYAYQHGVRWFASDSVEETLKIAAEAPDATQYLRLEVDNNSSDYPLGTKFGLAIAEVPALLAQAQLHGVDIGGVHFHVGSQCRDPAAWLRAIDTVWPVMTLLREQGFRPRLLNLGGGFPITYDKQAPDIASIGAALMPRLAQLPADCEVVVEPGRYMSGPAGLFICEVINVQHKHGKRWVYADAGMFSGLYELMDGFHYPLELNGGAAGPSGQAILAGPTCDSCDVLSEAMPLPDTLQEGDLLWFYHSGVYTQNLVTTFNGMPAPRVVVCQPGGATAAS</sequence>
<dbReference type="PANTHER" id="PTHR11482">
    <property type="entry name" value="ARGININE/DIAMINOPIMELATE/ORNITHINE DECARBOXYLASE"/>
    <property type="match status" value="1"/>
</dbReference>
<keyword evidence="11" id="KW-1185">Reference proteome</keyword>
<dbReference type="GO" id="GO:0004586">
    <property type="term" value="F:ornithine decarboxylase activity"/>
    <property type="evidence" value="ECO:0007669"/>
    <property type="project" value="UniProtKB-EC"/>
</dbReference>
<feature type="domain" description="Orn/DAP/Arg decarboxylase 2 N-terminal" evidence="9">
    <location>
        <begin position="39"/>
        <end position="269"/>
    </location>
</feature>
<dbReference type="PROSITE" id="PS00878">
    <property type="entry name" value="ODR_DC_2_1"/>
    <property type="match status" value="1"/>
</dbReference>
<dbReference type="InterPro" id="IPR022644">
    <property type="entry name" value="De-COase2_N"/>
</dbReference>
<dbReference type="InterPro" id="IPR002433">
    <property type="entry name" value="Orn_de-COase"/>
</dbReference>
<dbReference type="GO" id="GO:0005737">
    <property type="term" value="C:cytoplasm"/>
    <property type="evidence" value="ECO:0007669"/>
    <property type="project" value="TreeGrafter"/>
</dbReference>
<feature type="modified residue" description="N6-(pyridoxal phosphate)lysine" evidence="8">
    <location>
        <position position="60"/>
    </location>
</feature>
<dbReference type="Pfam" id="PF02784">
    <property type="entry name" value="Orn_Arg_deC_N"/>
    <property type="match status" value="1"/>
</dbReference>
<dbReference type="SUPFAM" id="SSF51419">
    <property type="entry name" value="PLP-binding barrel"/>
    <property type="match status" value="1"/>
</dbReference>
<evidence type="ECO:0000256" key="6">
    <source>
        <dbReference type="ARBA" id="ARBA00034138"/>
    </source>
</evidence>
<dbReference type="SUPFAM" id="SSF50621">
    <property type="entry name" value="Alanine racemase C-terminal domain-like"/>
    <property type="match status" value="1"/>
</dbReference>
<dbReference type="InterPro" id="IPR000183">
    <property type="entry name" value="Orn/DAP/Arg_de-COase"/>
</dbReference>
<dbReference type="InterPro" id="IPR022653">
    <property type="entry name" value="De-COase2_pyr-phos_BS"/>
</dbReference>
<dbReference type="Gene3D" id="2.40.37.10">
    <property type="entry name" value="Lyase, Ornithine Decarboxylase, Chain A, domain 1"/>
    <property type="match status" value="1"/>
</dbReference>
<evidence type="ECO:0000256" key="2">
    <source>
        <dbReference type="ARBA" id="ARBA00008872"/>
    </source>
</evidence>
<evidence type="ECO:0000256" key="7">
    <source>
        <dbReference type="ARBA" id="ARBA00049127"/>
    </source>
</evidence>
<evidence type="ECO:0000256" key="1">
    <source>
        <dbReference type="ARBA" id="ARBA00001933"/>
    </source>
</evidence>
<evidence type="ECO:0000256" key="4">
    <source>
        <dbReference type="ARBA" id="ARBA00023239"/>
    </source>
</evidence>
<dbReference type="InterPro" id="IPR022657">
    <property type="entry name" value="De-COase2_CS"/>
</dbReference>
<dbReference type="EMBL" id="RFAR01000052">
    <property type="protein sequence ID" value="RMC95977.1"/>
    <property type="molecule type" value="Genomic_DNA"/>
</dbReference>
<dbReference type="RefSeq" id="WP_103525181.1">
    <property type="nucleotide sequence ID" value="NZ_JAIZDC010000002.1"/>
</dbReference>
<comment type="pathway">
    <text evidence="5">Amine and polyamine biosynthesis; putrescine biosynthesis via L-ornithine pathway; putrescine from L-ornithine: step 1/1.</text>
</comment>
<evidence type="ECO:0000256" key="3">
    <source>
        <dbReference type="ARBA" id="ARBA00022898"/>
    </source>
</evidence>
<dbReference type="Proteomes" id="UP000274139">
    <property type="component" value="Unassembled WGS sequence"/>
</dbReference>
<accession>A0A454JGW9</accession>
<name>A0A454JGW9_9NEIS</name>
<dbReference type="PRINTS" id="PR01179">
    <property type="entry name" value="ODADCRBXLASE"/>
</dbReference>
<feature type="active site" description="Proton donor" evidence="8">
    <location>
        <position position="332"/>
    </location>
</feature>